<gene>
    <name evidence="3" type="ORF">COCSUDRAFT_44474</name>
</gene>
<dbReference type="Pfam" id="PF04818">
    <property type="entry name" value="CID"/>
    <property type="match status" value="1"/>
</dbReference>
<dbReference type="InterPro" id="IPR008942">
    <property type="entry name" value="ENTH_VHS"/>
</dbReference>
<dbReference type="Gene3D" id="1.25.40.90">
    <property type="match status" value="1"/>
</dbReference>
<dbReference type="PROSITE" id="PS51391">
    <property type="entry name" value="CID"/>
    <property type="match status" value="1"/>
</dbReference>
<proteinExistence type="predicted"/>
<dbReference type="STRING" id="574566.I0YMJ9"/>
<dbReference type="KEGG" id="csl:COCSUDRAFT_44474"/>
<feature type="domain" description="CID" evidence="2">
    <location>
        <begin position="1"/>
        <end position="81"/>
    </location>
</feature>
<dbReference type="InterPro" id="IPR006569">
    <property type="entry name" value="CID_dom"/>
</dbReference>
<organism evidence="3 4">
    <name type="scientific">Coccomyxa subellipsoidea (strain C-169)</name>
    <name type="common">Green microalga</name>
    <dbReference type="NCBI Taxonomy" id="574566"/>
    <lineage>
        <taxon>Eukaryota</taxon>
        <taxon>Viridiplantae</taxon>
        <taxon>Chlorophyta</taxon>
        <taxon>core chlorophytes</taxon>
        <taxon>Trebouxiophyceae</taxon>
        <taxon>Trebouxiophyceae incertae sedis</taxon>
        <taxon>Coccomyxaceae</taxon>
        <taxon>Coccomyxa</taxon>
        <taxon>Coccomyxa subellipsoidea</taxon>
    </lineage>
</organism>
<evidence type="ECO:0000313" key="3">
    <source>
        <dbReference type="EMBL" id="EIE19618.1"/>
    </source>
</evidence>
<dbReference type="EMBL" id="AGSI01000018">
    <property type="protein sequence ID" value="EIE19618.1"/>
    <property type="molecule type" value="Genomic_DNA"/>
</dbReference>
<protein>
    <submittedName>
        <fullName evidence="3">DUF618-domain-containing protein</fullName>
    </submittedName>
</protein>
<dbReference type="eggNOG" id="KOG2669">
    <property type="taxonomic scope" value="Eukaryota"/>
</dbReference>
<sequence length="295" mass="31578">MQKKLCLMYLANDILQNSRKKGPEFVNEFYHTLPRPVHHLLKHGDAKVQKSVERLIAIWDDRKVFGLSGVKPLKEMVAAAETPRKAAGASPVAMNGRSGGEGRYAQLEPLAASLVEANSAAAHNGTLAETCSKSLRGDLLQQGNQSELEAGQQLLSEYAASLEAEAAARQQVIDLLNTMLQQQEEGKQRVQAQMHACGKQLQQFTAHMSAGHDSPQAPLGASPGAIGASAMAEKLAASGGAARLLELLATLPRDQQREIGRHVEALAKPGEGHAPEPSAPADDDEYDPEQGSLEF</sequence>
<dbReference type="GeneID" id="17037590"/>
<accession>I0YMJ9</accession>
<dbReference type="GO" id="GO:0031124">
    <property type="term" value="P:mRNA 3'-end processing"/>
    <property type="evidence" value="ECO:0007669"/>
    <property type="project" value="TreeGrafter"/>
</dbReference>
<feature type="compositionally biased region" description="Basic and acidic residues" evidence="1">
    <location>
        <begin position="254"/>
        <end position="274"/>
    </location>
</feature>
<name>I0YMJ9_COCSC</name>
<dbReference type="Proteomes" id="UP000007264">
    <property type="component" value="Unassembled WGS sequence"/>
</dbReference>
<dbReference type="PANTHER" id="PTHR12460:SF0">
    <property type="entry name" value="CID DOMAIN-CONTAINING PROTEIN-RELATED"/>
    <property type="match status" value="1"/>
</dbReference>
<evidence type="ECO:0000259" key="2">
    <source>
        <dbReference type="PROSITE" id="PS51391"/>
    </source>
</evidence>
<evidence type="ECO:0000313" key="4">
    <source>
        <dbReference type="Proteomes" id="UP000007264"/>
    </source>
</evidence>
<keyword evidence="4" id="KW-1185">Reference proteome</keyword>
<dbReference type="AlphaFoldDB" id="I0YMJ9"/>
<reference evidence="3 4" key="1">
    <citation type="journal article" date="2012" name="Genome Biol.">
        <title>The genome of the polar eukaryotic microalga coccomyxa subellipsoidea reveals traits of cold adaptation.</title>
        <authorList>
            <person name="Blanc G."/>
            <person name="Agarkova I."/>
            <person name="Grimwood J."/>
            <person name="Kuo A."/>
            <person name="Brueggeman A."/>
            <person name="Dunigan D."/>
            <person name="Gurnon J."/>
            <person name="Ladunga I."/>
            <person name="Lindquist E."/>
            <person name="Lucas S."/>
            <person name="Pangilinan J."/>
            <person name="Proschold T."/>
            <person name="Salamov A."/>
            <person name="Schmutz J."/>
            <person name="Weeks D."/>
            <person name="Yamada T."/>
            <person name="Claverie J.M."/>
            <person name="Grigoriev I."/>
            <person name="Van Etten J."/>
            <person name="Lomsadze A."/>
            <person name="Borodovsky M."/>
        </authorList>
    </citation>
    <scope>NUCLEOTIDE SEQUENCE [LARGE SCALE GENOMIC DNA]</scope>
    <source>
        <strain evidence="3 4">C-169</strain>
    </source>
</reference>
<dbReference type="OrthoDB" id="10069473at2759"/>
<dbReference type="GO" id="GO:0000993">
    <property type="term" value="F:RNA polymerase II complex binding"/>
    <property type="evidence" value="ECO:0007669"/>
    <property type="project" value="TreeGrafter"/>
</dbReference>
<evidence type="ECO:0000256" key="1">
    <source>
        <dbReference type="SAM" id="MobiDB-lite"/>
    </source>
</evidence>
<dbReference type="SUPFAM" id="SSF48464">
    <property type="entry name" value="ENTH/VHS domain"/>
    <property type="match status" value="1"/>
</dbReference>
<dbReference type="RefSeq" id="XP_005644162.1">
    <property type="nucleotide sequence ID" value="XM_005644105.1"/>
</dbReference>
<feature type="region of interest" description="Disordered" evidence="1">
    <location>
        <begin position="253"/>
        <end position="295"/>
    </location>
</feature>
<dbReference type="PANTHER" id="PTHR12460">
    <property type="entry name" value="CYCLIN-DEPENDENT KINASE INHIBITOR-RELATED PROTEIN"/>
    <property type="match status" value="1"/>
</dbReference>
<comment type="caution">
    <text evidence="3">The sequence shown here is derived from an EMBL/GenBank/DDBJ whole genome shotgun (WGS) entry which is preliminary data.</text>
</comment>